<dbReference type="EMBL" id="AWUE01018003">
    <property type="protein sequence ID" value="OMO83266.1"/>
    <property type="molecule type" value="Genomic_DNA"/>
</dbReference>
<proteinExistence type="predicted"/>
<dbReference type="AlphaFoldDB" id="A0A1R3IL30"/>
<comment type="caution">
    <text evidence="1">The sequence shown here is derived from an EMBL/GenBank/DDBJ whole genome shotgun (WGS) entry which is preliminary data.</text>
</comment>
<evidence type="ECO:0000313" key="1">
    <source>
        <dbReference type="EMBL" id="OMO83266.1"/>
    </source>
</evidence>
<name>A0A1R3IL30_9ROSI</name>
<dbReference type="Proteomes" id="UP000187203">
    <property type="component" value="Unassembled WGS sequence"/>
</dbReference>
<evidence type="ECO:0000313" key="2">
    <source>
        <dbReference type="Proteomes" id="UP000187203"/>
    </source>
</evidence>
<organism evidence="1 2">
    <name type="scientific">Corchorus olitorius</name>
    <dbReference type="NCBI Taxonomy" id="93759"/>
    <lineage>
        <taxon>Eukaryota</taxon>
        <taxon>Viridiplantae</taxon>
        <taxon>Streptophyta</taxon>
        <taxon>Embryophyta</taxon>
        <taxon>Tracheophyta</taxon>
        <taxon>Spermatophyta</taxon>
        <taxon>Magnoliopsida</taxon>
        <taxon>eudicotyledons</taxon>
        <taxon>Gunneridae</taxon>
        <taxon>Pentapetalae</taxon>
        <taxon>rosids</taxon>
        <taxon>malvids</taxon>
        <taxon>Malvales</taxon>
        <taxon>Malvaceae</taxon>
        <taxon>Grewioideae</taxon>
        <taxon>Apeibeae</taxon>
        <taxon>Corchorus</taxon>
    </lineage>
</organism>
<keyword evidence="2" id="KW-1185">Reference proteome</keyword>
<protein>
    <submittedName>
        <fullName evidence="1">Uncharacterized protein</fullName>
    </submittedName>
</protein>
<accession>A0A1R3IL30</accession>
<sequence length="60" mass="6647">MAGFAPWQHTPLHHRSSKPVDQLRLPVTSALLFSLEIGLPMKSFNDNSRYQSLPAVPSSS</sequence>
<reference evidence="2" key="1">
    <citation type="submission" date="2013-09" db="EMBL/GenBank/DDBJ databases">
        <title>Corchorus olitorius genome sequencing.</title>
        <authorList>
            <person name="Alam M."/>
            <person name="Haque M.S."/>
            <person name="Islam M.S."/>
            <person name="Emdad E.M."/>
            <person name="Islam M.M."/>
            <person name="Ahmed B."/>
            <person name="Halim A."/>
            <person name="Hossen Q.M.M."/>
            <person name="Hossain M.Z."/>
            <person name="Ahmed R."/>
            <person name="Khan M.M."/>
            <person name="Islam R."/>
            <person name="Rashid M.M."/>
            <person name="Khan S.A."/>
            <person name="Rahman M.S."/>
            <person name="Alam M."/>
            <person name="Yahiya A.S."/>
            <person name="Khan M.S."/>
            <person name="Azam M.S."/>
            <person name="Haque T."/>
            <person name="Lashkar M.Z.H."/>
            <person name="Akhand A.I."/>
            <person name="Morshed G."/>
            <person name="Roy S."/>
            <person name="Uddin K.S."/>
            <person name="Rabeya T."/>
            <person name="Hossain A.S."/>
            <person name="Chowdhury A."/>
            <person name="Snigdha A.R."/>
            <person name="Mortoza M.S."/>
            <person name="Matin S.A."/>
            <person name="Hoque S.M.E."/>
            <person name="Islam M.K."/>
            <person name="Roy D.K."/>
            <person name="Haider R."/>
            <person name="Moosa M.M."/>
            <person name="Elias S.M."/>
            <person name="Hasan A.M."/>
            <person name="Jahan S."/>
            <person name="Shafiuddin M."/>
            <person name="Mahmood N."/>
            <person name="Shommy N.S."/>
        </authorList>
    </citation>
    <scope>NUCLEOTIDE SEQUENCE [LARGE SCALE GENOMIC DNA]</scope>
    <source>
        <strain evidence="2">cv. O-4</strain>
    </source>
</reference>
<gene>
    <name evidence="1" type="ORF">COLO4_22619</name>
</gene>